<dbReference type="InterPro" id="IPR050570">
    <property type="entry name" value="Cell_wall_metabolism_enzyme"/>
</dbReference>
<dbReference type="PANTHER" id="PTHR21666:SF270">
    <property type="entry name" value="MUREIN HYDROLASE ACTIVATOR ENVC"/>
    <property type="match status" value="1"/>
</dbReference>
<feature type="domain" description="M23ase beta-sheet core" evidence="1">
    <location>
        <begin position="92"/>
        <end position="189"/>
    </location>
</feature>
<dbReference type="Gene3D" id="2.70.70.10">
    <property type="entry name" value="Glucose Permease (Domain IIA)"/>
    <property type="match status" value="1"/>
</dbReference>
<dbReference type="EMBL" id="JACRUL010000036">
    <property type="protein sequence ID" value="MBC5845371.1"/>
    <property type="molecule type" value="Genomic_DNA"/>
</dbReference>
<dbReference type="Proteomes" id="UP000641454">
    <property type="component" value="Unassembled WGS sequence"/>
</dbReference>
<proteinExistence type="predicted"/>
<dbReference type="AlphaFoldDB" id="A0A923N0W8"/>
<accession>A0A923N0W8</accession>
<dbReference type="GO" id="GO:0004222">
    <property type="term" value="F:metalloendopeptidase activity"/>
    <property type="evidence" value="ECO:0007669"/>
    <property type="project" value="TreeGrafter"/>
</dbReference>
<dbReference type="CDD" id="cd12797">
    <property type="entry name" value="M23_peptidase"/>
    <property type="match status" value="1"/>
</dbReference>
<gene>
    <name evidence="2" type="ORF">H8R25_13100</name>
</gene>
<dbReference type="InterPro" id="IPR016047">
    <property type="entry name" value="M23ase_b-sheet_dom"/>
</dbReference>
<comment type="caution">
    <text evidence="2">The sequence shown here is derived from an EMBL/GenBank/DDBJ whole genome shotgun (WGS) entry which is preliminary data.</text>
</comment>
<dbReference type="PANTHER" id="PTHR21666">
    <property type="entry name" value="PEPTIDASE-RELATED"/>
    <property type="match status" value="1"/>
</dbReference>
<name>A0A923N0W8_9FLAO</name>
<dbReference type="SUPFAM" id="SSF51261">
    <property type="entry name" value="Duplicated hybrid motif"/>
    <property type="match status" value="1"/>
</dbReference>
<dbReference type="InterPro" id="IPR011055">
    <property type="entry name" value="Dup_hybrid_motif"/>
</dbReference>
<reference evidence="2 3" key="1">
    <citation type="submission" date="2020-08" db="EMBL/GenBank/DDBJ databases">
        <title>Description of novel Flavobacterium F-392 isolate.</title>
        <authorList>
            <person name="Saticioglu I.B."/>
            <person name="Duman M."/>
            <person name="Altun S."/>
        </authorList>
    </citation>
    <scope>NUCLEOTIDE SEQUENCE [LARGE SCALE GENOMIC DNA]</scope>
    <source>
        <strain evidence="2 3">F-392</strain>
    </source>
</reference>
<protein>
    <submittedName>
        <fullName evidence="2">Peptidoglycan DD-metalloendopeptidase family protein</fullName>
    </submittedName>
</protein>
<dbReference type="RefSeq" id="WP_187019819.1">
    <property type="nucleotide sequence ID" value="NZ_JACRUK010000037.1"/>
</dbReference>
<dbReference type="Pfam" id="PF01551">
    <property type="entry name" value="Peptidase_M23"/>
    <property type="match status" value="1"/>
</dbReference>
<organism evidence="2 3">
    <name type="scientific">Flavobacterium muglaense</name>
    <dbReference type="NCBI Taxonomy" id="2764716"/>
    <lineage>
        <taxon>Bacteria</taxon>
        <taxon>Pseudomonadati</taxon>
        <taxon>Bacteroidota</taxon>
        <taxon>Flavobacteriia</taxon>
        <taxon>Flavobacteriales</taxon>
        <taxon>Flavobacteriaceae</taxon>
        <taxon>Flavobacterium</taxon>
    </lineage>
</organism>
<evidence type="ECO:0000259" key="1">
    <source>
        <dbReference type="Pfam" id="PF01551"/>
    </source>
</evidence>
<keyword evidence="3" id="KW-1185">Reference proteome</keyword>
<evidence type="ECO:0000313" key="3">
    <source>
        <dbReference type="Proteomes" id="UP000641454"/>
    </source>
</evidence>
<sequence length="228" mass="25327">MTALEQLLQSIPDVKVIADAVSLNQYTPLDLSVSNAKLLEESLGTSTEFETYIERYLAQNNAKVAFGGYNEERNLYKRSTIFKDDAIDERNMHIGLDLWIKAGTPILAALDGNVHSFNYNSGFGDYGPTIILEHKVENQVFYTLYGHLSLESIENLEIGAFFKKGETIATLGAAAVNGDYSPHLHFQIIDDIQGKLGDYPGVCSKNDLAFYLENCPDPNLLLKLNTPK</sequence>
<evidence type="ECO:0000313" key="2">
    <source>
        <dbReference type="EMBL" id="MBC5845371.1"/>
    </source>
</evidence>